<dbReference type="EMBL" id="QEAS01000017">
    <property type="protein sequence ID" value="PWG79143.1"/>
    <property type="molecule type" value="Genomic_DNA"/>
</dbReference>
<dbReference type="AlphaFoldDB" id="A0A2U2PCQ3"/>
<name>A0A2U2PCQ3_9SPHI</name>
<feature type="region of interest" description="Disordered" evidence="1">
    <location>
        <begin position="77"/>
        <end position="99"/>
    </location>
</feature>
<dbReference type="Proteomes" id="UP000245647">
    <property type="component" value="Unassembled WGS sequence"/>
</dbReference>
<dbReference type="RefSeq" id="WP_109417390.1">
    <property type="nucleotide sequence ID" value="NZ_QEAS01000017.1"/>
</dbReference>
<keyword evidence="4" id="KW-1185">Reference proteome</keyword>
<accession>A0A2U2PCQ3</accession>
<keyword evidence="2" id="KW-0812">Transmembrane</keyword>
<gene>
    <name evidence="3" type="ORF">DDR33_19035</name>
</gene>
<feature type="transmembrane region" description="Helical" evidence="2">
    <location>
        <begin position="45"/>
        <end position="63"/>
    </location>
</feature>
<protein>
    <submittedName>
        <fullName evidence="3">Uncharacterized protein</fullName>
    </submittedName>
</protein>
<keyword evidence="2" id="KW-1133">Transmembrane helix</keyword>
<evidence type="ECO:0000256" key="2">
    <source>
        <dbReference type="SAM" id="Phobius"/>
    </source>
</evidence>
<keyword evidence="2" id="KW-0472">Membrane</keyword>
<evidence type="ECO:0000313" key="4">
    <source>
        <dbReference type="Proteomes" id="UP000245647"/>
    </source>
</evidence>
<organism evidence="3 4">
    <name type="scientific">Pararcticibacter amylolyticus</name>
    <dbReference type="NCBI Taxonomy" id="2173175"/>
    <lineage>
        <taxon>Bacteria</taxon>
        <taxon>Pseudomonadati</taxon>
        <taxon>Bacteroidota</taxon>
        <taxon>Sphingobacteriia</taxon>
        <taxon>Sphingobacteriales</taxon>
        <taxon>Sphingobacteriaceae</taxon>
        <taxon>Pararcticibacter</taxon>
    </lineage>
</organism>
<reference evidence="3 4" key="1">
    <citation type="submission" date="2018-04" db="EMBL/GenBank/DDBJ databases">
        <title>Pedobacter chongqingensis sp. nov., isolated from a rottenly hemp rope.</title>
        <authorList>
            <person name="Cai Y."/>
        </authorList>
    </citation>
    <scope>NUCLEOTIDE SEQUENCE [LARGE SCALE GENOMIC DNA]</scope>
    <source>
        <strain evidence="3 4">FJ4-8</strain>
    </source>
</reference>
<sequence length="254" mass="27959">MSDKEFDAFFREKLDGFEVAPSDAVWGRIAGELAEPAKKRVFSPLWMAAASVVVIMAAGFWFMRPVKPIQLRAANVTEPAPRVEQSRPVEEKVPADASPKKESFLERLAQLKVGKNNQGRGTAVMKEKSVENDYVQQPVGSPEETPQQITVLATETFTDIKPAPVSGKLKIPDHRKPVIALAEDNAAKEGDSEPAERSRPGIKTVGDLVNFVVAKVDKRKDKLIEFSENEEGTLISGINLGVLKIKAKNEDKRN</sequence>
<evidence type="ECO:0000256" key="1">
    <source>
        <dbReference type="SAM" id="MobiDB-lite"/>
    </source>
</evidence>
<feature type="compositionally biased region" description="Basic and acidic residues" evidence="1">
    <location>
        <begin position="84"/>
        <end position="99"/>
    </location>
</feature>
<evidence type="ECO:0000313" key="3">
    <source>
        <dbReference type="EMBL" id="PWG79143.1"/>
    </source>
</evidence>
<proteinExistence type="predicted"/>
<comment type="caution">
    <text evidence="3">The sequence shown here is derived from an EMBL/GenBank/DDBJ whole genome shotgun (WGS) entry which is preliminary data.</text>
</comment>